<accession>A0A844HYN8</accession>
<proteinExistence type="predicted"/>
<keyword evidence="2" id="KW-1185">Reference proteome</keyword>
<dbReference type="RefSeq" id="WP_155042496.1">
    <property type="nucleotide sequence ID" value="NZ_WMIG01000042.1"/>
</dbReference>
<gene>
    <name evidence="1" type="ORF">GL300_25590</name>
</gene>
<organism evidence="1 2">
    <name type="scientific">Paracoccus litorisediminis</name>
    <dbReference type="NCBI Taxonomy" id="2006130"/>
    <lineage>
        <taxon>Bacteria</taxon>
        <taxon>Pseudomonadati</taxon>
        <taxon>Pseudomonadota</taxon>
        <taxon>Alphaproteobacteria</taxon>
        <taxon>Rhodobacterales</taxon>
        <taxon>Paracoccaceae</taxon>
        <taxon>Paracoccus</taxon>
    </lineage>
</organism>
<protein>
    <submittedName>
        <fullName evidence="1">Uncharacterized protein</fullName>
    </submittedName>
</protein>
<name>A0A844HYN8_9RHOB</name>
<dbReference type="AlphaFoldDB" id="A0A844HYN8"/>
<evidence type="ECO:0000313" key="1">
    <source>
        <dbReference type="EMBL" id="MTH62552.1"/>
    </source>
</evidence>
<sequence length="241" mass="26864">MDKVARSMGVNPAIHKAALTEAGVDYRYYMELARAGNVREEDYAAIGFLQVRSAGSGAAKILERFPEQLEIHEYLIDLERFAKSASAQGSIVQEIVQRNWSIEPSSEPKPSDQSTKALIAELIRHQMILSGVSDARSQLLASPYFAGYHIYFCFEGTNRLLVGAEEKDRSRAHITKLVTAELIGGDLDEAKRFCDQLVTAHRDLPGYVDGRMDAGQDWKEWVASSGKKVPLRLAEFLSRSE</sequence>
<evidence type="ECO:0000313" key="2">
    <source>
        <dbReference type="Proteomes" id="UP000449846"/>
    </source>
</evidence>
<dbReference type="EMBL" id="WMIG01000042">
    <property type="protein sequence ID" value="MTH62552.1"/>
    <property type="molecule type" value="Genomic_DNA"/>
</dbReference>
<dbReference type="Proteomes" id="UP000449846">
    <property type="component" value="Unassembled WGS sequence"/>
</dbReference>
<reference evidence="1 2" key="1">
    <citation type="submission" date="2019-11" db="EMBL/GenBank/DDBJ databases">
        <authorList>
            <person name="Dong K."/>
        </authorList>
    </citation>
    <scope>NUCLEOTIDE SEQUENCE [LARGE SCALE GENOMIC DNA]</scope>
    <source>
        <strain evidence="1 2">NBRC 112902</strain>
    </source>
</reference>
<comment type="caution">
    <text evidence="1">The sequence shown here is derived from an EMBL/GenBank/DDBJ whole genome shotgun (WGS) entry which is preliminary data.</text>
</comment>